<name>A0A1H3ZLI4_9ACTO</name>
<evidence type="ECO:0000313" key="2">
    <source>
        <dbReference type="EMBL" id="SEA24639.1"/>
    </source>
</evidence>
<dbReference type="PANTHER" id="PTHR43283:SF15">
    <property type="entry name" value="CONSERVED PROTEIN"/>
    <property type="match status" value="1"/>
</dbReference>
<dbReference type="EMBL" id="FNQV01000006">
    <property type="protein sequence ID" value="SEA24639.1"/>
    <property type="molecule type" value="Genomic_DNA"/>
</dbReference>
<feature type="domain" description="Beta-lactamase-related" evidence="1">
    <location>
        <begin position="39"/>
        <end position="255"/>
    </location>
</feature>
<dbReference type="AlphaFoldDB" id="A0A1H3ZLI4"/>
<dbReference type="PANTHER" id="PTHR43283">
    <property type="entry name" value="BETA-LACTAMASE-RELATED"/>
    <property type="match status" value="1"/>
</dbReference>
<dbReference type="Gene3D" id="3.40.710.10">
    <property type="entry name" value="DD-peptidase/beta-lactamase superfamily"/>
    <property type="match status" value="1"/>
</dbReference>
<dbReference type="InterPro" id="IPR001466">
    <property type="entry name" value="Beta-lactam-related"/>
</dbReference>
<reference evidence="3" key="1">
    <citation type="submission" date="2016-10" db="EMBL/GenBank/DDBJ databases">
        <authorList>
            <person name="Varghese N."/>
            <person name="Submissions S."/>
        </authorList>
    </citation>
    <scope>NUCLEOTIDE SEQUENCE [LARGE SCALE GENOMIC DNA]</scope>
    <source>
        <strain evidence="3">KPR-1</strain>
    </source>
</reference>
<dbReference type="InterPro" id="IPR012338">
    <property type="entry name" value="Beta-lactam/transpept-like"/>
</dbReference>
<dbReference type="Pfam" id="PF00144">
    <property type="entry name" value="Beta-lactamase"/>
    <property type="match status" value="1"/>
</dbReference>
<proteinExistence type="predicted"/>
<dbReference type="RefSeq" id="WP_092563590.1">
    <property type="nucleotide sequence ID" value="NZ_FNQV01000006.1"/>
</dbReference>
<dbReference type="OrthoDB" id="3336932at2"/>
<accession>A0A1H3ZLI4</accession>
<keyword evidence="3" id="KW-1185">Reference proteome</keyword>
<evidence type="ECO:0000313" key="3">
    <source>
        <dbReference type="Proteomes" id="UP000199288"/>
    </source>
</evidence>
<organism evidence="2 3">
    <name type="scientific">Bowdeniella nasicola</name>
    <dbReference type="NCBI Taxonomy" id="208480"/>
    <lineage>
        <taxon>Bacteria</taxon>
        <taxon>Bacillati</taxon>
        <taxon>Actinomycetota</taxon>
        <taxon>Actinomycetes</taxon>
        <taxon>Actinomycetales</taxon>
        <taxon>Actinomycetaceae</taxon>
        <taxon>Bowdeniella</taxon>
    </lineage>
</organism>
<dbReference type="InterPro" id="IPR050789">
    <property type="entry name" value="Diverse_Enzym_Activities"/>
</dbReference>
<sequence>MTLQTTDALPCTPVLGEWGFDCGVVIVDKNGVVHAEGATNQDFPFASVTKLLAVYSALIAVDRHMFDLDAPAGPRAPKGATIRHLMSHASGLPFDAGYASQRPERHRVYSNVGIEIMGERFEEEVGVDIQTWADEQVLTPLGIVDVEFDGSPAWGAHGSARCLAELAREFLNPTLLSPELFAEATSNQFAGLDGVVPSYGRHEDNAWGLGFELHGHKKPHWLSELNSPETFGHFGRSGSFLWVDPEIEIATVFLGAEPFNDEHLTKWTDLNGRIVACSRLHREQGEVF</sequence>
<dbReference type="SUPFAM" id="SSF56601">
    <property type="entry name" value="beta-lactamase/transpeptidase-like"/>
    <property type="match status" value="1"/>
</dbReference>
<dbReference type="Proteomes" id="UP000199288">
    <property type="component" value="Unassembled WGS sequence"/>
</dbReference>
<gene>
    <name evidence="2" type="ORF">SAMN02910418_01199</name>
</gene>
<protein>
    <submittedName>
        <fullName evidence="2">CubicO group peptidase, beta-lactamase class C family</fullName>
    </submittedName>
</protein>
<evidence type="ECO:0000259" key="1">
    <source>
        <dbReference type="Pfam" id="PF00144"/>
    </source>
</evidence>